<sequence>MGSFVVPLYVLDYTTKTINAVLSPAALEGKEVEVDVYDRRDAGKKYTAIGRRIKGEDDTFLICVTLDSGPHEDSWNYTLLRESAGRSRKMKK</sequence>
<dbReference type="RefSeq" id="WP_186883257.1">
    <property type="nucleotide sequence ID" value="NZ_JACOFT010000003.1"/>
</dbReference>
<proteinExistence type="predicted"/>
<accession>A0ABR6XHG3</accession>
<comment type="caution">
    <text evidence="1">The sequence shown here is derived from an EMBL/GenBank/DDBJ whole genome shotgun (WGS) entry which is preliminary data.</text>
</comment>
<protein>
    <submittedName>
        <fullName evidence="1">Uncharacterized protein</fullName>
    </submittedName>
</protein>
<name>A0ABR6XHG3_9BURK</name>
<evidence type="ECO:0000313" key="1">
    <source>
        <dbReference type="EMBL" id="MBC3812050.1"/>
    </source>
</evidence>
<organism evidence="1 2">
    <name type="scientific">Undibacterium aquatile</name>
    <dbReference type="NCBI Taxonomy" id="1537398"/>
    <lineage>
        <taxon>Bacteria</taxon>
        <taxon>Pseudomonadati</taxon>
        <taxon>Pseudomonadota</taxon>
        <taxon>Betaproteobacteria</taxon>
        <taxon>Burkholderiales</taxon>
        <taxon>Oxalobacteraceae</taxon>
        <taxon>Undibacterium</taxon>
    </lineage>
</organism>
<keyword evidence="2" id="KW-1185">Reference proteome</keyword>
<dbReference type="EMBL" id="JACOFT010000003">
    <property type="protein sequence ID" value="MBC3812050.1"/>
    <property type="molecule type" value="Genomic_DNA"/>
</dbReference>
<dbReference type="Proteomes" id="UP000637632">
    <property type="component" value="Unassembled WGS sequence"/>
</dbReference>
<reference evidence="1 2" key="1">
    <citation type="submission" date="2020-08" db="EMBL/GenBank/DDBJ databases">
        <title>Novel species isolated from subtropical streams in China.</title>
        <authorList>
            <person name="Lu H."/>
        </authorList>
    </citation>
    <scope>NUCLEOTIDE SEQUENCE [LARGE SCALE GENOMIC DNA]</scope>
    <source>
        <strain evidence="1 2">CCTCC AB 2015119</strain>
    </source>
</reference>
<evidence type="ECO:0000313" key="2">
    <source>
        <dbReference type="Proteomes" id="UP000637632"/>
    </source>
</evidence>
<gene>
    <name evidence="1" type="ORF">H8K26_11395</name>
</gene>